<sequence>MSIITVCFNSASTIEGTILSVAKQIYPDKEHIIIDGASTDGTRAVVQRYGALLRAVSEPDQGIYDAMNKGLAMTTGEIVGILNADDFYANDTVLDQVASVFTDATVDACYADLVYVDQKNTNHVTRYWQSKPFQHGLFEKGWMPAHPTFFVRRKIYEQFGGFDLEFPRQADFELTMRFLEVHNIKAVYVPNIWVNMRIGGVSNNSVRGVLEGNIEAYRACKKNGLRVSMLPFIVRKMLSRVPQFFKRPKVTG</sequence>
<dbReference type="PANTHER" id="PTHR43685:SF2">
    <property type="entry name" value="GLYCOSYLTRANSFERASE 2-LIKE DOMAIN-CONTAINING PROTEIN"/>
    <property type="match status" value="1"/>
</dbReference>
<dbReference type="AlphaFoldDB" id="A0A177MNE9"/>
<feature type="domain" description="Glycosyltransferase 2-like" evidence="1">
    <location>
        <begin position="2"/>
        <end position="158"/>
    </location>
</feature>
<name>A0A177MNE9_METMH</name>
<organism evidence="2 3">
    <name type="scientific">Methylomonas methanica</name>
    <dbReference type="NCBI Taxonomy" id="421"/>
    <lineage>
        <taxon>Bacteria</taxon>
        <taxon>Pseudomonadati</taxon>
        <taxon>Pseudomonadota</taxon>
        <taxon>Gammaproteobacteria</taxon>
        <taxon>Methylococcales</taxon>
        <taxon>Methylococcaceae</taxon>
        <taxon>Methylomonas</taxon>
    </lineage>
</organism>
<dbReference type="EMBL" id="LUUG01000052">
    <property type="protein sequence ID" value="OAI07171.1"/>
    <property type="molecule type" value="Genomic_DNA"/>
</dbReference>
<evidence type="ECO:0000259" key="1">
    <source>
        <dbReference type="Pfam" id="PF00535"/>
    </source>
</evidence>
<dbReference type="OrthoDB" id="396512at2"/>
<dbReference type="Gene3D" id="3.90.550.10">
    <property type="entry name" value="Spore Coat Polysaccharide Biosynthesis Protein SpsA, Chain A"/>
    <property type="match status" value="1"/>
</dbReference>
<reference evidence="2 3" key="1">
    <citation type="submission" date="2016-03" db="EMBL/GenBank/DDBJ databases">
        <authorList>
            <person name="Ploux O."/>
        </authorList>
    </citation>
    <scope>NUCLEOTIDE SEQUENCE [LARGE SCALE GENOMIC DNA]</scope>
    <source>
        <strain evidence="2 3">R-45363</strain>
    </source>
</reference>
<dbReference type="GO" id="GO:0016740">
    <property type="term" value="F:transferase activity"/>
    <property type="evidence" value="ECO:0007669"/>
    <property type="project" value="UniProtKB-KW"/>
</dbReference>
<evidence type="ECO:0000313" key="2">
    <source>
        <dbReference type="EMBL" id="OAI07171.1"/>
    </source>
</evidence>
<protein>
    <submittedName>
        <fullName evidence="2">Glycosyl transferase</fullName>
    </submittedName>
</protein>
<dbReference type="Pfam" id="PF00535">
    <property type="entry name" value="Glycos_transf_2"/>
    <property type="match status" value="1"/>
</dbReference>
<comment type="caution">
    <text evidence="2">The sequence shown here is derived from an EMBL/GenBank/DDBJ whole genome shotgun (WGS) entry which is preliminary data.</text>
</comment>
<dbReference type="Proteomes" id="UP000078090">
    <property type="component" value="Unassembled WGS sequence"/>
</dbReference>
<dbReference type="PANTHER" id="PTHR43685">
    <property type="entry name" value="GLYCOSYLTRANSFERASE"/>
    <property type="match status" value="1"/>
</dbReference>
<proteinExistence type="predicted"/>
<evidence type="ECO:0000313" key="3">
    <source>
        <dbReference type="Proteomes" id="UP000078090"/>
    </source>
</evidence>
<dbReference type="InterPro" id="IPR029044">
    <property type="entry name" value="Nucleotide-diphossugar_trans"/>
</dbReference>
<dbReference type="CDD" id="cd06433">
    <property type="entry name" value="GT_2_WfgS_like"/>
    <property type="match status" value="1"/>
</dbReference>
<dbReference type="SUPFAM" id="SSF53448">
    <property type="entry name" value="Nucleotide-diphospho-sugar transferases"/>
    <property type="match status" value="1"/>
</dbReference>
<keyword evidence="2" id="KW-0808">Transferase</keyword>
<dbReference type="InterPro" id="IPR050834">
    <property type="entry name" value="Glycosyltransf_2"/>
</dbReference>
<dbReference type="InterPro" id="IPR001173">
    <property type="entry name" value="Glyco_trans_2-like"/>
</dbReference>
<accession>A0A177MNE9</accession>
<gene>
    <name evidence="2" type="ORF">A1332_09625</name>
</gene>